<evidence type="ECO:0000313" key="1">
    <source>
        <dbReference type="EMBL" id="HEA87643.1"/>
    </source>
</evidence>
<accession>A0A7C1ND10</accession>
<dbReference type="EMBL" id="DSLG01000008">
    <property type="protein sequence ID" value="HEA87643.1"/>
    <property type="molecule type" value="Genomic_DNA"/>
</dbReference>
<name>A0A7C1ND10_UNCW3</name>
<protein>
    <submittedName>
        <fullName evidence="1">Uncharacterized protein</fullName>
    </submittedName>
</protein>
<comment type="caution">
    <text evidence="1">The sequence shown here is derived from an EMBL/GenBank/DDBJ whole genome shotgun (WGS) entry which is preliminary data.</text>
</comment>
<sequence length="401" mass="46013">MRNYRVLIFFLLIPAGCVPIIRKTRVLPDEIDNRVYRRLAGRKSFAFNVAYHTDAPVLLSAHSRGVWQRPDREAWDGFWIRGGQKNAIRMRANGDVQFFWTDSGWQIQPRGLESKILDQLEQLLADVQLSYRGEFAGRYRFQFQPNMSLIDPLRQKNLSGILDVDIHSGLPVRVYVGDPERRAEWEARFSGFDRKVRVEIPFVPVLRLELAPERRLRINERRLVSARLQHRLRLMEIGCRQNWEKGNLELVLDQVLSRTAVELLTCRGQVELWRGRWVKPGESAGGRVVQAGIDAARRVELLERLGDNSQLQAEVDTSIPLQPKLTVTGRFAFQDSSSYILLADQRVLGVTEIAEPLDAGAVATRLHFSDSDGPDILRTIQMLFSVPPLPVSLRVISYERR</sequence>
<dbReference type="AlphaFoldDB" id="A0A7C1ND10"/>
<reference evidence="1" key="1">
    <citation type="journal article" date="2020" name="mSystems">
        <title>Genome- and Community-Level Interaction Insights into Carbon Utilization and Element Cycling Functions of Hydrothermarchaeota in Hydrothermal Sediment.</title>
        <authorList>
            <person name="Zhou Z."/>
            <person name="Liu Y."/>
            <person name="Xu W."/>
            <person name="Pan J."/>
            <person name="Luo Z.H."/>
            <person name="Li M."/>
        </authorList>
    </citation>
    <scope>NUCLEOTIDE SEQUENCE [LARGE SCALE GENOMIC DNA]</scope>
    <source>
        <strain evidence="1">SpSt-265</strain>
    </source>
</reference>
<proteinExistence type="predicted"/>
<organism evidence="1">
    <name type="scientific">candidate division WOR-3 bacterium</name>
    <dbReference type="NCBI Taxonomy" id="2052148"/>
    <lineage>
        <taxon>Bacteria</taxon>
        <taxon>Bacteria division WOR-3</taxon>
    </lineage>
</organism>
<gene>
    <name evidence="1" type="ORF">ENP94_06525</name>
</gene>